<name>A0A9X3TU39_9BACL</name>
<comment type="similarity">
    <text evidence="1">Belongs to the LysR transcriptional regulatory family.</text>
</comment>
<gene>
    <name evidence="6" type="ORF">O3V59_19005</name>
</gene>
<evidence type="ECO:0000256" key="1">
    <source>
        <dbReference type="ARBA" id="ARBA00009437"/>
    </source>
</evidence>
<dbReference type="GO" id="GO:0003700">
    <property type="term" value="F:DNA-binding transcription factor activity"/>
    <property type="evidence" value="ECO:0007669"/>
    <property type="project" value="InterPro"/>
</dbReference>
<dbReference type="PANTHER" id="PTHR30126">
    <property type="entry name" value="HTH-TYPE TRANSCRIPTIONAL REGULATOR"/>
    <property type="match status" value="1"/>
</dbReference>
<evidence type="ECO:0000256" key="2">
    <source>
        <dbReference type="ARBA" id="ARBA00023015"/>
    </source>
</evidence>
<keyword evidence="4" id="KW-0804">Transcription</keyword>
<dbReference type="PANTHER" id="PTHR30126:SF78">
    <property type="entry name" value="HTH LYSR-TYPE DOMAIN-CONTAINING PROTEIN"/>
    <property type="match status" value="1"/>
</dbReference>
<dbReference type="InterPro" id="IPR000847">
    <property type="entry name" value="LysR_HTH_N"/>
</dbReference>
<keyword evidence="2" id="KW-0805">Transcription regulation</keyword>
<accession>A0A9X3TU39</accession>
<evidence type="ECO:0000256" key="3">
    <source>
        <dbReference type="ARBA" id="ARBA00023125"/>
    </source>
</evidence>
<dbReference type="RefSeq" id="WP_271140766.1">
    <property type="nucleotide sequence ID" value="NZ_JAPYYP010000032.1"/>
</dbReference>
<dbReference type="Proteomes" id="UP001151071">
    <property type="component" value="Unassembled WGS sequence"/>
</dbReference>
<evidence type="ECO:0000259" key="5">
    <source>
        <dbReference type="PROSITE" id="PS50931"/>
    </source>
</evidence>
<dbReference type="Gene3D" id="1.10.10.10">
    <property type="entry name" value="Winged helix-like DNA-binding domain superfamily/Winged helix DNA-binding domain"/>
    <property type="match status" value="1"/>
</dbReference>
<organism evidence="6 7">
    <name type="scientific">Brevibacillus thermoruber</name>
    <dbReference type="NCBI Taxonomy" id="33942"/>
    <lineage>
        <taxon>Bacteria</taxon>
        <taxon>Bacillati</taxon>
        <taxon>Bacillota</taxon>
        <taxon>Bacilli</taxon>
        <taxon>Bacillales</taxon>
        <taxon>Paenibacillaceae</taxon>
        <taxon>Brevibacillus</taxon>
    </lineage>
</organism>
<keyword evidence="7" id="KW-1185">Reference proteome</keyword>
<dbReference type="Pfam" id="PF00126">
    <property type="entry name" value="HTH_1"/>
    <property type="match status" value="1"/>
</dbReference>
<dbReference type="Gene3D" id="3.40.190.290">
    <property type="match status" value="1"/>
</dbReference>
<dbReference type="AlphaFoldDB" id="A0A9X3TU39"/>
<feature type="domain" description="HTH lysR-type" evidence="5">
    <location>
        <begin position="1"/>
        <end position="58"/>
    </location>
</feature>
<proteinExistence type="inferred from homology"/>
<dbReference type="SUPFAM" id="SSF53850">
    <property type="entry name" value="Periplasmic binding protein-like II"/>
    <property type="match status" value="1"/>
</dbReference>
<dbReference type="EMBL" id="JAPYYP010000032">
    <property type="protein sequence ID" value="MDA5110443.1"/>
    <property type="molecule type" value="Genomic_DNA"/>
</dbReference>
<sequence>MDEKDWNMLITLYEERNITKAAERLYISQPALTYRLHQLEKEFGTGIVTRGKKGVEFTVQGTYLVNYAKEMLLQLRKAKEYIVNMDQSVKGTLRLGVSGMFARYELPRLLKNFLAKYPDVEINLKTGWSSEVNQLLQKEDVHLGIVRGNYNWHGEAYLIREEMISVASHKQIELEELPSLPQINYQTDPSLRMLIDNWWKERFRTPPTIAMEVDRLDTCKQLVLHGLGYAFFPNICLSDDEPLHTIPLISKDQQPLVRQTWIIYRESSMELTLVKAFIDFLKEETAAQST</sequence>
<dbReference type="InterPro" id="IPR036388">
    <property type="entry name" value="WH-like_DNA-bd_sf"/>
</dbReference>
<dbReference type="CDD" id="cd05466">
    <property type="entry name" value="PBP2_LTTR_substrate"/>
    <property type="match status" value="1"/>
</dbReference>
<protein>
    <submittedName>
        <fullName evidence="6">LysR family transcriptional regulator</fullName>
    </submittedName>
</protein>
<dbReference type="InterPro" id="IPR036390">
    <property type="entry name" value="WH_DNA-bd_sf"/>
</dbReference>
<dbReference type="InterPro" id="IPR005119">
    <property type="entry name" value="LysR_subst-bd"/>
</dbReference>
<evidence type="ECO:0000256" key="4">
    <source>
        <dbReference type="ARBA" id="ARBA00023163"/>
    </source>
</evidence>
<dbReference type="PRINTS" id="PR00039">
    <property type="entry name" value="HTHLYSR"/>
</dbReference>
<comment type="caution">
    <text evidence="6">The sequence shown here is derived from an EMBL/GenBank/DDBJ whole genome shotgun (WGS) entry which is preliminary data.</text>
</comment>
<dbReference type="Pfam" id="PF03466">
    <property type="entry name" value="LysR_substrate"/>
    <property type="match status" value="1"/>
</dbReference>
<dbReference type="GO" id="GO:0000976">
    <property type="term" value="F:transcription cis-regulatory region binding"/>
    <property type="evidence" value="ECO:0007669"/>
    <property type="project" value="TreeGrafter"/>
</dbReference>
<evidence type="ECO:0000313" key="6">
    <source>
        <dbReference type="EMBL" id="MDA5110443.1"/>
    </source>
</evidence>
<reference evidence="6" key="1">
    <citation type="submission" date="2022-12" db="EMBL/GenBank/DDBJ databases">
        <title>Draft genome sequence of the thermophilic strain Brevibacillus thermoruber HT42, isolated from Los Humeros, Puebla, Mexico, with biotechnological potential.</title>
        <authorList>
            <person name="Lara Sanchez J."/>
            <person name="Solis Palacios R."/>
            <person name="Bustos Baena A.S."/>
            <person name="Ruz Baez A.E."/>
            <person name="Espinosa Luna G."/>
            <person name="Oliart Ros R.M."/>
        </authorList>
    </citation>
    <scope>NUCLEOTIDE SEQUENCE</scope>
    <source>
        <strain evidence="6">HT42</strain>
    </source>
</reference>
<keyword evidence="3" id="KW-0238">DNA-binding</keyword>
<dbReference type="PROSITE" id="PS50931">
    <property type="entry name" value="HTH_LYSR"/>
    <property type="match status" value="1"/>
</dbReference>
<dbReference type="SUPFAM" id="SSF46785">
    <property type="entry name" value="Winged helix' DNA-binding domain"/>
    <property type="match status" value="1"/>
</dbReference>
<evidence type="ECO:0000313" key="7">
    <source>
        <dbReference type="Proteomes" id="UP001151071"/>
    </source>
</evidence>